<comment type="catalytic activity">
    <reaction evidence="14 15">
        <text>FMN + ATP + H(+) = FAD + diphosphate</text>
        <dbReference type="Rhea" id="RHEA:17237"/>
        <dbReference type="ChEBI" id="CHEBI:15378"/>
        <dbReference type="ChEBI" id="CHEBI:30616"/>
        <dbReference type="ChEBI" id="CHEBI:33019"/>
        <dbReference type="ChEBI" id="CHEBI:57692"/>
        <dbReference type="ChEBI" id="CHEBI:58210"/>
        <dbReference type="EC" id="2.7.7.2"/>
    </reaction>
</comment>
<evidence type="ECO:0000256" key="3">
    <source>
        <dbReference type="ARBA" id="ARBA00005201"/>
    </source>
</evidence>
<proteinExistence type="inferred from homology"/>
<comment type="pathway">
    <text evidence="2 15">Cofactor biosynthesis; FAD biosynthesis; FAD from FMN: step 1/1.</text>
</comment>
<keyword evidence="9 15" id="KW-0418">Kinase</keyword>
<dbReference type="InterPro" id="IPR002606">
    <property type="entry name" value="Riboflavin_kinase_bac"/>
</dbReference>
<evidence type="ECO:0000256" key="1">
    <source>
        <dbReference type="ARBA" id="ARBA00002121"/>
    </source>
</evidence>
<keyword evidence="6 15" id="KW-0808">Transferase</keyword>
<dbReference type="InterPro" id="IPR023468">
    <property type="entry name" value="Riboflavin_kinase"/>
</dbReference>
<accession>A0ABP9D4A3</accession>
<evidence type="ECO:0000256" key="14">
    <source>
        <dbReference type="ARBA" id="ARBA00049494"/>
    </source>
</evidence>
<dbReference type="NCBIfam" id="NF004162">
    <property type="entry name" value="PRK05627.1-5"/>
    <property type="match status" value="1"/>
</dbReference>
<evidence type="ECO:0000256" key="6">
    <source>
        <dbReference type="ARBA" id="ARBA00022679"/>
    </source>
</evidence>
<keyword evidence="11 15" id="KW-0067">ATP-binding</keyword>
<comment type="similarity">
    <text evidence="15">Belongs to the ribF family.</text>
</comment>
<dbReference type="GO" id="GO:0016301">
    <property type="term" value="F:kinase activity"/>
    <property type="evidence" value="ECO:0007669"/>
    <property type="project" value="UniProtKB-KW"/>
</dbReference>
<dbReference type="NCBIfam" id="TIGR00083">
    <property type="entry name" value="ribF"/>
    <property type="match status" value="1"/>
</dbReference>
<keyword evidence="18" id="KW-1185">Reference proteome</keyword>
<dbReference type="PIRSF" id="PIRSF004491">
    <property type="entry name" value="FAD_Synth"/>
    <property type="match status" value="1"/>
</dbReference>
<dbReference type="CDD" id="cd02064">
    <property type="entry name" value="FAD_synthetase_N"/>
    <property type="match status" value="1"/>
</dbReference>
<keyword evidence="4 15" id="KW-0285">Flavoprotein</keyword>
<evidence type="ECO:0000256" key="15">
    <source>
        <dbReference type="PIRNR" id="PIRNR004491"/>
    </source>
</evidence>
<evidence type="ECO:0000313" key="18">
    <source>
        <dbReference type="Proteomes" id="UP001500298"/>
    </source>
</evidence>
<dbReference type="InterPro" id="IPR014729">
    <property type="entry name" value="Rossmann-like_a/b/a_fold"/>
</dbReference>
<dbReference type="InterPro" id="IPR015865">
    <property type="entry name" value="Riboflavin_kinase_bac/euk"/>
</dbReference>
<dbReference type="SUPFAM" id="SSF52374">
    <property type="entry name" value="Nucleotidylyl transferase"/>
    <property type="match status" value="1"/>
</dbReference>
<dbReference type="NCBIfam" id="NF004160">
    <property type="entry name" value="PRK05627.1-3"/>
    <property type="match status" value="1"/>
</dbReference>
<dbReference type="InterPro" id="IPR015864">
    <property type="entry name" value="FAD_synthase"/>
</dbReference>
<organism evidence="17 18">
    <name type="scientific">Algivirga pacifica</name>
    <dbReference type="NCBI Taxonomy" id="1162670"/>
    <lineage>
        <taxon>Bacteria</taxon>
        <taxon>Pseudomonadati</taxon>
        <taxon>Bacteroidota</taxon>
        <taxon>Cytophagia</taxon>
        <taxon>Cytophagales</taxon>
        <taxon>Flammeovirgaceae</taxon>
        <taxon>Algivirga</taxon>
    </lineage>
</organism>
<keyword evidence="8 15" id="KW-0547">Nucleotide-binding</keyword>
<dbReference type="EMBL" id="BAABJX010000016">
    <property type="protein sequence ID" value="GAA4825652.1"/>
    <property type="molecule type" value="Genomic_DNA"/>
</dbReference>
<feature type="domain" description="Riboflavin kinase" evidence="16">
    <location>
        <begin position="184"/>
        <end position="310"/>
    </location>
</feature>
<dbReference type="RefSeq" id="WP_345369353.1">
    <property type="nucleotide sequence ID" value="NZ_BAABJX010000016.1"/>
</dbReference>
<evidence type="ECO:0000256" key="12">
    <source>
        <dbReference type="ARBA" id="ARBA00023268"/>
    </source>
</evidence>
<protein>
    <recommendedName>
        <fullName evidence="15">Riboflavin biosynthesis protein</fullName>
    </recommendedName>
    <domain>
        <recommendedName>
            <fullName evidence="15">Riboflavin kinase</fullName>
            <ecNumber evidence="15">2.7.1.26</ecNumber>
        </recommendedName>
        <alternativeName>
            <fullName evidence="15">Flavokinase</fullName>
        </alternativeName>
    </domain>
    <domain>
        <recommendedName>
            <fullName evidence="15">FMN adenylyltransferase</fullName>
            <ecNumber evidence="15">2.7.7.2</ecNumber>
        </recommendedName>
        <alternativeName>
            <fullName evidence="15">FAD pyrophosphorylase</fullName>
        </alternativeName>
        <alternativeName>
            <fullName evidence="15">FAD synthase</fullName>
        </alternativeName>
    </domain>
</protein>
<comment type="caution">
    <text evidence="17">The sequence shown here is derived from an EMBL/GenBank/DDBJ whole genome shotgun (WGS) entry which is preliminary data.</text>
</comment>
<evidence type="ECO:0000256" key="8">
    <source>
        <dbReference type="ARBA" id="ARBA00022741"/>
    </source>
</evidence>
<sequence length="311" mass="35947">MKVYRSIEEFIPPPKTVVTSGTFDGVHFGHQQILKQITTAAREEGAETVMITYWPHPRFVLFDDPQKHPKLLTTLEEKIKLLEQNGLDHLIVLEFNKEFSKLTSMEFIQHILIDGIQTNKLVIGYDHKFGRNQEGSFDYLKEHAPSFGFEVEEIPKQELEEVAVSSTKIREALHQGDVKRANKYLRYRYMIHGTVTDGNKLGRKIGFPTANIKVDVDYKLIPKNGTYAVEVEINQKRYMGMLNIGNKPTVTDGSQKTIEVNIFHFNENIYGEEISVRFVDFLRNEQKFSNVDELIHQLSIDKQNTLQLFQS</sequence>
<evidence type="ECO:0000256" key="9">
    <source>
        <dbReference type="ARBA" id="ARBA00022777"/>
    </source>
</evidence>
<keyword evidence="12" id="KW-0511">Multifunctional enzyme</keyword>
<gene>
    <name evidence="17" type="ORF">GCM10023331_07720</name>
</gene>
<dbReference type="PANTHER" id="PTHR22749">
    <property type="entry name" value="RIBOFLAVIN KINASE/FMN ADENYLYLTRANSFERASE"/>
    <property type="match status" value="1"/>
</dbReference>
<dbReference type="EC" id="2.7.1.26" evidence="15"/>
<dbReference type="Pfam" id="PF06574">
    <property type="entry name" value="FAD_syn"/>
    <property type="match status" value="1"/>
</dbReference>
<evidence type="ECO:0000256" key="5">
    <source>
        <dbReference type="ARBA" id="ARBA00022643"/>
    </source>
</evidence>
<keyword evidence="10 15" id="KW-0274">FAD</keyword>
<dbReference type="EC" id="2.7.7.2" evidence="15"/>
<name>A0ABP9D4A3_9BACT</name>
<evidence type="ECO:0000313" key="17">
    <source>
        <dbReference type="EMBL" id="GAA4825652.1"/>
    </source>
</evidence>
<evidence type="ECO:0000256" key="10">
    <source>
        <dbReference type="ARBA" id="ARBA00022827"/>
    </source>
</evidence>
<dbReference type="Proteomes" id="UP001500298">
    <property type="component" value="Unassembled WGS sequence"/>
</dbReference>
<dbReference type="SMART" id="SM00904">
    <property type="entry name" value="Flavokinase"/>
    <property type="match status" value="1"/>
</dbReference>
<dbReference type="Pfam" id="PF01687">
    <property type="entry name" value="Flavokinase"/>
    <property type="match status" value="1"/>
</dbReference>
<dbReference type="Gene3D" id="3.40.50.620">
    <property type="entry name" value="HUPs"/>
    <property type="match status" value="1"/>
</dbReference>
<comment type="catalytic activity">
    <reaction evidence="13 15">
        <text>riboflavin + ATP = FMN + ADP + H(+)</text>
        <dbReference type="Rhea" id="RHEA:14357"/>
        <dbReference type="ChEBI" id="CHEBI:15378"/>
        <dbReference type="ChEBI" id="CHEBI:30616"/>
        <dbReference type="ChEBI" id="CHEBI:57986"/>
        <dbReference type="ChEBI" id="CHEBI:58210"/>
        <dbReference type="ChEBI" id="CHEBI:456216"/>
        <dbReference type="EC" id="2.7.1.26"/>
    </reaction>
</comment>
<dbReference type="Gene3D" id="2.40.30.30">
    <property type="entry name" value="Riboflavin kinase-like"/>
    <property type="match status" value="1"/>
</dbReference>
<comment type="function">
    <text evidence="1">Catalyzes the phosphorylation of riboflavin to FMN followed by the adenylation of FMN to FAD.</text>
</comment>
<dbReference type="InterPro" id="IPR023465">
    <property type="entry name" value="Riboflavin_kinase_dom_sf"/>
</dbReference>
<dbReference type="SUPFAM" id="SSF82114">
    <property type="entry name" value="Riboflavin kinase-like"/>
    <property type="match status" value="1"/>
</dbReference>
<keyword evidence="5 15" id="KW-0288">FMN</keyword>
<keyword evidence="7 15" id="KW-0548">Nucleotidyltransferase</keyword>
<evidence type="ECO:0000259" key="16">
    <source>
        <dbReference type="SMART" id="SM00904"/>
    </source>
</evidence>
<evidence type="ECO:0000256" key="11">
    <source>
        <dbReference type="ARBA" id="ARBA00022840"/>
    </source>
</evidence>
<comment type="pathway">
    <text evidence="3 15">Cofactor biosynthesis; FMN biosynthesis; FMN from riboflavin (ATP route): step 1/1.</text>
</comment>
<evidence type="ECO:0000256" key="13">
    <source>
        <dbReference type="ARBA" id="ARBA00047880"/>
    </source>
</evidence>
<reference evidence="18" key="1">
    <citation type="journal article" date="2019" name="Int. J. Syst. Evol. Microbiol.">
        <title>The Global Catalogue of Microorganisms (GCM) 10K type strain sequencing project: providing services to taxonomists for standard genome sequencing and annotation.</title>
        <authorList>
            <consortium name="The Broad Institute Genomics Platform"/>
            <consortium name="The Broad Institute Genome Sequencing Center for Infectious Disease"/>
            <person name="Wu L."/>
            <person name="Ma J."/>
        </authorList>
    </citation>
    <scope>NUCLEOTIDE SEQUENCE [LARGE SCALE GENOMIC DNA]</scope>
    <source>
        <strain evidence="18">JCM 18326</strain>
    </source>
</reference>
<evidence type="ECO:0000256" key="4">
    <source>
        <dbReference type="ARBA" id="ARBA00022630"/>
    </source>
</evidence>
<dbReference type="PANTHER" id="PTHR22749:SF6">
    <property type="entry name" value="RIBOFLAVIN KINASE"/>
    <property type="match status" value="1"/>
</dbReference>
<evidence type="ECO:0000256" key="2">
    <source>
        <dbReference type="ARBA" id="ARBA00004726"/>
    </source>
</evidence>
<evidence type="ECO:0000256" key="7">
    <source>
        <dbReference type="ARBA" id="ARBA00022695"/>
    </source>
</evidence>